<feature type="compositionally biased region" description="Basic residues" evidence="1">
    <location>
        <begin position="1"/>
        <end position="11"/>
    </location>
</feature>
<organism evidence="2 3">
    <name type="scientific">Apiospora kogelbergensis</name>
    <dbReference type="NCBI Taxonomy" id="1337665"/>
    <lineage>
        <taxon>Eukaryota</taxon>
        <taxon>Fungi</taxon>
        <taxon>Dikarya</taxon>
        <taxon>Ascomycota</taxon>
        <taxon>Pezizomycotina</taxon>
        <taxon>Sordariomycetes</taxon>
        <taxon>Xylariomycetidae</taxon>
        <taxon>Amphisphaeriales</taxon>
        <taxon>Apiosporaceae</taxon>
        <taxon>Apiospora</taxon>
    </lineage>
</organism>
<evidence type="ECO:0000313" key="2">
    <source>
        <dbReference type="EMBL" id="KAK8105236.1"/>
    </source>
</evidence>
<evidence type="ECO:0000256" key="1">
    <source>
        <dbReference type="SAM" id="MobiDB-lite"/>
    </source>
</evidence>
<proteinExistence type="predicted"/>
<name>A0AAW0QJ87_9PEZI</name>
<comment type="caution">
    <text evidence="2">The sequence shown here is derived from an EMBL/GenBank/DDBJ whole genome shotgun (WGS) entry which is preliminary data.</text>
</comment>
<feature type="compositionally biased region" description="Basic and acidic residues" evidence="1">
    <location>
        <begin position="183"/>
        <end position="193"/>
    </location>
</feature>
<feature type="compositionally biased region" description="Low complexity" evidence="1">
    <location>
        <begin position="329"/>
        <end position="345"/>
    </location>
</feature>
<feature type="region of interest" description="Disordered" evidence="1">
    <location>
        <begin position="233"/>
        <end position="397"/>
    </location>
</feature>
<feature type="compositionally biased region" description="Low complexity" evidence="1">
    <location>
        <begin position="370"/>
        <end position="390"/>
    </location>
</feature>
<dbReference type="EMBL" id="JAQQWP010000008">
    <property type="protein sequence ID" value="KAK8105236.1"/>
    <property type="molecule type" value="Genomic_DNA"/>
</dbReference>
<evidence type="ECO:0000313" key="3">
    <source>
        <dbReference type="Proteomes" id="UP001392437"/>
    </source>
</evidence>
<feature type="compositionally biased region" description="Low complexity" evidence="1">
    <location>
        <begin position="251"/>
        <end position="265"/>
    </location>
</feature>
<accession>A0AAW0QJ87</accession>
<feature type="region of interest" description="Disordered" evidence="1">
    <location>
        <begin position="183"/>
        <end position="205"/>
    </location>
</feature>
<dbReference type="Proteomes" id="UP001392437">
    <property type="component" value="Unassembled WGS sequence"/>
</dbReference>
<feature type="region of interest" description="Disordered" evidence="1">
    <location>
        <begin position="1"/>
        <end position="45"/>
    </location>
</feature>
<sequence length="397" mass="43568">MVRVLPWKRRAAAGNTPTKTDPDKKSEASPSPSVAPNKKRNRQSRARMSNYAAHFNNSFANAQRAQTGLVPPRRRRSHCKKRRHIYDLPHEKMEGADGAFARFMIEGLSDDDRYHMVEDELLDTARQFTAHLHAAEYLRLKDAAKSQNATVISQISRPVVGGMSRLVEKKRDRAGLLKKQEAAIRKAGRRDDGSDSDDDVAPDSALKGTSLYTLMASPRKRVARLDKIGSFPNSTRAAAGFGARSSEVPDSSRLPSIFSSSPPRRLTSVAVDLDEDDSDDLGAPTRRSSTIHSSPKRALGGNRNSDNPLTHDPAPITGKKRSSTITKMSSSTPTTELSSETSGGDSDNDLFGVKKRNAQRNTRDRKRAKITQPATTKAKTTSSSSTISKKNFIPSFL</sequence>
<dbReference type="AlphaFoldDB" id="A0AAW0QJ87"/>
<keyword evidence="3" id="KW-1185">Reference proteome</keyword>
<protein>
    <submittedName>
        <fullName evidence="2">Uncharacterized protein</fullName>
    </submittedName>
</protein>
<feature type="compositionally biased region" description="Basic residues" evidence="1">
    <location>
        <begin position="353"/>
        <end position="369"/>
    </location>
</feature>
<gene>
    <name evidence="2" type="ORF">PG999_008595</name>
</gene>
<reference evidence="2 3" key="1">
    <citation type="submission" date="2023-01" db="EMBL/GenBank/DDBJ databases">
        <title>Analysis of 21 Apiospora genomes using comparative genomics revels a genus with tremendous synthesis potential of carbohydrate active enzymes and secondary metabolites.</title>
        <authorList>
            <person name="Sorensen T."/>
        </authorList>
    </citation>
    <scope>NUCLEOTIDE SEQUENCE [LARGE SCALE GENOMIC DNA]</scope>
    <source>
        <strain evidence="2 3">CBS 117206</strain>
    </source>
</reference>